<dbReference type="InterPro" id="IPR029068">
    <property type="entry name" value="Glyas_Bleomycin-R_OHBP_Dase"/>
</dbReference>
<dbReference type="RefSeq" id="WP_145896877.1">
    <property type="nucleotide sequence ID" value="NZ_VOBQ01000027.1"/>
</dbReference>
<evidence type="ECO:0000313" key="2">
    <source>
        <dbReference type="EMBL" id="TWO66031.1"/>
    </source>
</evidence>
<protein>
    <submittedName>
        <fullName evidence="2">VOC family protein</fullName>
    </submittedName>
</protein>
<feature type="domain" description="VOC" evidence="1">
    <location>
        <begin position="5"/>
        <end position="126"/>
    </location>
</feature>
<dbReference type="Gene3D" id="3.10.180.10">
    <property type="entry name" value="2,3-Dihydroxybiphenyl 1,2-Dioxygenase, domain 1"/>
    <property type="match status" value="1"/>
</dbReference>
<dbReference type="Proteomes" id="UP000318199">
    <property type="component" value="Unassembled WGS sequence"/>
</dbReference>
<sequence length="126" mass="14065">MHKSRLGTVVIDCQTEDLEAAAGFWAAALGRGIKAPETPGLEHYRNLQGPPGEVTMLVQAVQHPSRVHLDIETDDVDAEVQRLEALGARRVSQVKTWWVMEAPTGQRFCVVRPQRPDFEAHATVWK</sequence>
<comment type="caution">
    <text evidence="2">The sequence shown here is derived from an EMBL/GenBank/DDBJ whole genome shotgun (WGS) entry which is preliminary data.</text>
</comment>
<reference evidence="2 3" key="1">
    <citation type="submission" date="2019-07" db="EMBL/GenBank/DDBJ databases">
        <title>Caenimonas sedimenti sp. nov., isolated from activated sludge.</title>
        <authorList>
            <person name="Xu J."/>
        </authorList>
    </citation>
    <scope>NUCLEOTIDE SEQUENCE [LARGE SCALE GENOMIC DNA]</scope>
    <source>
        <strain evidence="2 3">HX-9-20</strain>
    </source>
</reference>
<dbReference type="PROSITE" id="PS51819">
    <property type="entry name" value="VOC"/>
    <property type="match status" value="1"/>
</dbReference>
<evidence type="ECO:0000259" key="1">
    <source>
        <dbReference type="PROSITE" id="PS51819"/>
    </source>
</evidence>
<name>A0A562ZEQ7_9BURK</name>
<accession>A0A562ZEQ7</accession>
<dbReference type="InterPro" id="IPR041581">
    <property type="entry name" value="Glyoxalase_6"/>
</dbReference>
<dbReference type="AlphaFoldDB" id="A0A562ZEQ7"/>
<organism evidence="2 3">
    <name type="scientific">Caenimonas sedimenti</name>
    <dbReference type="NCBI Taxonomy" id="2596921"/>
    <lineage>
        <taxon>Bacteria</taxon>
        <taxon>Pseudomonadati</taxon>
        <taxon>Pseudomonadota</taxon>
        <taxon>Betaproteobacteria</taxon>
        <taxon>Burkholderiales</taxon>
        <taxon>Comamonadaceae</taxon>
        <taxon>Caenimonas</taxon>
    </lineage>
</organism>
<dbReference type="PANTHER" id="PTHR35908:SF1">
    <property type="entry name" value="CONSERVED PROTEIN"/>
    <property type="match status" value="1"/>
</dbReference>
<keyword evidence="3" id="KW-1185">Reference proteome</keyword>
<dbReference type="EMBL" id="VOBQ01000027">
    <property type="protein sequence ID" value="TWO66031.1"/>
    <property type="molecule type" value="Genomic_DNA"/>
</dbReference>
<dbReference type="InterPro" id="IPR037523">
    <property type="entry name" value="VOC_core"/>
</dbReference>
<dbReference type="SUPFAM" id="SSF54593">
    <property type="entry name" value="Glyoxalase/Bleomycin resistance protein/Dihydroxybiphenyl dioxygenase"/>
    <property type="match status" value="1"/>
</dbReference>
<dbReference type="Pfam" id="PF18029">
    <property type="entry name" value="Glyoxalase_6"/>
    <property type="match status" value="1"/>
</dbReference>
<proteinExistence type="predicted"/>
<dbReference type="OrthoDB" id="5524593at2"/>
<gene>
    <name evidence="2" type="ORF">FN976_27010</name>
</gene>
<dbReference type="PANTHER" id="PTHR35908">
    <property type="entry name" value="HYPOTHETICAL FUSION PROTEIN"/>
    <property type="match status" value="1"/>
</dbReference>
<evidence type="ECO:0000313" key="3">
    <source>
        <dbReference type="Proteomes" id="UP000318199"/>
    </source>
</evidence>